<protein>
    <submittedName>
        <fullName evidence="9">Rieske-like 2Fe-2S protein</fullName>
    </submittedName>
</protein>
<comment type="cofactor">
    <cofactor evidence="1">
        <name>Fe cation</name>
        <dbReference type="ChEBI" id="CHEBI:24875"/>
    </cofactor>
</comment>
<keyword evidence="5" id="KW-0408">Iron</keyword>
<dbReference type="CDD" id="cd03469">
    <property type="entry name" value="Rieske_RO_Alpha_N"/>
    <property type="match status" value="1"/>
</dbReference>
<evidence type="ECO:0000313" key="9">
    <source>
        <dbReference type="EMBL" id="PYE18791.1"/>
    </source>
</evidence>
<dbReference type="SUPFAM" id="SSF55961">
    <property type="entry name" value="Bet v1-like"/>
    <property type="match status" value="1"/>
</dbReference>
<sequence>MTNIDERPAEQTSDEGFIDNGTGYQRLLETDTHPVPDILREESYEKYEDQNFVPVSRYISRKYHELERDRVWYKVWQMACREEEIPEPGDTLVYEICEKSILIVRGKDMSIRAFYNSCLHRGRTLREEDGPAGNEIRCPFHGFAWNFDGSLKSMTCAWDFPQVDQGKMDLPQVKVGTWGGFVFINMDPASESLDSFLGDLGKHFEAWPLEDRYIQAHVAQVIQANWKIAQEAFSEAFHVITTHPQRVVGTGDSNSQYDSWGNFNRGITANGVPSPHIKFVPSEQEMFDSMVDARIDEDPMVTLPEGVTAREMSGMLAREGLRDIIGDVKADNMSDAESLDSIYYTVFPNFHPWGAYQRIVYRFRPNGDNHETSIMDVYLLGPFKGERPKPAKTQWLDPEQSWLEATVLGSSARVFDQDAYNMPKVHKGLKSAQSKSLPLARYQEVKIRHIHHLLAKWIGEEVDD</sequence>
<dbReference type="AlphaFoldDB" id="A0A318RYN3"/>
<keyword evidence="4" id="KW-0560">Oxidoreductase</keyword>
<dbReference type="InterPro" id="IPR036922">
    <property type="entry name" value="Rieske_2Fe-2S_sf"/>
</dbReference>
<evidence type="ECO:0000313" key="10">
    <source>
        <dbReference type="Proteomes" id="UP000247591"/>
    </source>
</evidence>
<organism evidence="9 10">
    <name type="scientific">Williamsia limnetica</name>
    <dbReference type="NCBI Taxonomy" id="882452"/>
    <lineage>
        <taxon>Bacteria</taxon>
        <taxon>Bacillati</taxon>
        <taxon>Actinomycetota</taxon>
        <taxon>Actinomycetes</taxon>
        <taxon>Mycobacteriales</taxon>
        <taxon>Nocardiaceae</taxon>
        <taxon>Williamsia</taxon>
    </lineage>
</organism>
<reference evidence="9 10" key="1">
    <citation type="submission" date="2018-06" db="EMBL/GenBank/DDBJ databases">
        <title>Genomic Encyclopedia of Type Strains, Phase IV (KMG-IV): sequencing the most valuable type-strain genomes for metagenomic binning, comparative biology and taxonomic classification.</title>
        <authorList>
            <person name="Goeker M."/>
        </authorList>
    </citation>
    <scope>NUCLEOTIDE SEQUENCE [LARGE SCALE GENOMIC DNA]</scope>
    <source>
        <strain evidence="9 10">DSM 45521</strain>
    </source>
</reference>
<evidence type="ECO:0000256" key="4">
    <source>
        <dbReference type="ARBA" id="ARBA00023002"/>
    </source>
</evidence>
<dbReference type="GO" id="GO:0051537">
    <property type="term" value="F:2 iron, 2 sulfur cluster binding"/>
    <property type="evidence" value="ECO:0007669"/>
    <property type="project" value="UniProtKB-KW"/>
</dbReference>
<evidence type="ECO:0000259" key="8">
    <source>
        <dbReference type="PROSITE" id="PS51296"/>
    </source>
</evidence>
<dbReference type="PRINTS" id="PR00090">
    <property type="entry name" value="RNGDIOXGNASE"/>
</dbReference>
<dbReference type="RefSeq" id="WP_110469205.1">
    <property type="nucleotide sequence ID" value="NZ_QJSP01000004.1"/>
</dbReference>
<accession>A0A318RYN3</accession>
<keyword evidence="10" id="KW-1185">Reference proteome</keyword>
<evidence type="ECO:0000256" key="6">
    <source>
        <dbReference type="ARBA" id="ARBA00023014"/>
    </source>
</evidence>
<dbReference type="Proteomes" id="UP000247591">
    <property type="component" value="Unassembled WGS sequence"/>
</dbReference>
<name>A0A318RYN3_WILLI</name>
<keyword evidence="3" id="KW-0479">Metal-binding</keyword>
<gene>
    <name evidence="9" type="ORF">DFR67_104373</name>
</gene>
<evidence type="ECO:0000256" key="2">
    <source>
        <dbReference type="ARBA" id="ARBA00022714"/>
    </source>
</evidence>
<dbReference type="InterPro" id="IPR017941">
    <property type="entry name" value="Rieske_2Fe-2S"/>
</dbReference>
<dbReference type="PANTHER" id="PTHR43756">
    <property type="entry name" value="CHOLINE MONOOXYGENASE, CHLOROPLASTIC"/>
    <property type="match status" value="1"/>
</dbReference>
<dbReference type="OrthoDB" id="5243643at2"/>
<proteinExistence type="predicted"/>
<feature type="region of interest" description="Disordered" evidence="7">
    <location>
        <begin position="1"/>
        <end position="21"/>
    </location>
</feature>
<dbReference type="Gene3D" id="3.90.380.10">
    <property type="entry name" value="Naphthalene 1,2-dioxygenase Alpha Subunit, Chain A, domain 1"/>
    <property type="match status" value="1"/>
</dbReference>
<evidence type="ECO:0000256" key="3">
    <source>
        <dbReference type="ARBA" id="ARBA00022723"/>
    </source>
</evidence>
<keyword evidence="6" id="KW-0411">Iron-sulfur</keyword>
<dbReference type="EMBL" id="QJSP01000004">
    <property type="protein sequence ID" value="PYE18791.1"/>
    <property type="molecule type" value="Genomic_DNA"/>
</dbReference>
<feature type="domain" description="Rieske" evidence="8">
    <location>
        <begin position="76"/>
        <end position="184"/>
    </location>
</feature>
<dbReference type="SUPFAM" id="SSF50022">
    <property type="entry name" value="ISP domain"/>
    <property type="match status" value="1"/>
</dbReference>
<dbReference type="GO" id="GO:0004497">
    <property type="term" value="F:monooxygenase activity"/>
    <property type="evidence" value="ECO:0007669"/>
    <property type="project" value="UniProtKB-ARBA"/>
</dbReference>
<evidence type="ECO:0000256" key="1">
    <source>
        <dbReference type="ARBA" id="ARBA00001962"/>
    </source>
</evidence>
<dbReference type="PANTHER" id="PTHR43756:SF5">
    <property type="entry name" value="CHOLINE MONOOXYGENASE, CHLOROPLASTIC"/>
    <property type="match status" value="1"/>
</dbReference>
<evidence type="ECO:0000256" key="7">
    <source>
        <dbReference type="SAM" id="MobiDB-lite"/>
    </source>
</evidence>
<dbReference type="PROSITE" id="PS51296">
    <property type="entry name" value="RIESKE"/>
    <property type="match status" value="1"/>
</dbReference>
<evidence type="ECO:0000256" key="5">
    <source>
        <dbReference type="ARBA" id="ARBA00023004"/>
    </source>
</evidence>
<dbReference type="Pfam" id="PF00355">
    <property type="entry name" value="Rieske"/>
    <property type="match status" value="1"/>
</dbReference>
<dbReference type="GO" id="GO:0005506">
    <property type="term" value="F:iron ion binding"/>
    <property type="evidence" value="ECO:0007669"/>
    <property type="project" value="InterPro"/>
</dbReference>
<keyword evidence="2" id="KW-0001">2Fe-2S</keyword>
<comment type="caution">
    <text evidence="9">The sequence shown here is derived from an EMBL/GenBank/DDBJ whole genome shotgun (WGS) entry which is preliminary data.</text>
</comment>
<dbReference type="Pfam" id="PF00848">
    <property type="entry name" value="Ring_hydroxyl_A"/>
    <property type="match status" value="1"/>
</dbReference>
<dbReference type="InterPro" id="IPR001663">
    <property type="entry name" value="Rng_hydr_dOase-A"/>
</dbReference>
<dbReference type="Gene3D" id="2.102.10.10">
    <property type="entry name" value="Rieske [2Fe-2S] iron-sulphur domain"/>
    <property type="match status" value="1"/>
</dbReference>
<dbReference type="CDD" id="cd08882">
    <property type="entry name" value="RHO_alpha_C_MupW-like"/>
    <property type="match status" value="1"/>
</dbReference>
<dbReference type="GO" id="GO:0016705">
    <property type="term" value="F:oxidoreductase activity, acting on paired donors, with incorporation or reduction of molecular oxygen"/>
    <property type="evidence" value="ECO:0007669"/>
    <property type="project" value="UniProtKB-ARBA"/>
</dbReference>
<dbReference type="InterPro" id="IPR015879">
    <property type="entry name" value="Ring_hydroxy_dOase_asu_C_dom"/>
</dbReference>